<dbReference type="Gramene" id="OGLUM02G08720.1">
    <property type="protein sequence ID" value="OGLUM02G08720.1"/>
    <property type="gene ID" value="OGLUM02G08720"/>
</dbReference>
<evidence type="ECO:0000256" key="3">
    <source>
        <dbReference type="ARBA" id="ARBA00023163"/>
    </source>
</evidence>
<dbReference type="GO" id="GO:0043565">
    <property type="term" value="F:sequence-specific DNA binding"/>
    <property type="evidence" value="ECO:0007669"/>
    <property type="project" value="EnsemblPlants"/>
</dbReference>
<feature type="compositionally biased region" description="Acidic residues" evidence="5">
    <location>
        <begin position="236"/>
        <end position="246"/>
    </location>
</feature>
<dbReference type="GO" id="GO:0005737">
    <property type="term" value="C:cytoplasm"/>
    <property type="evidence" value="ECO:0007669"/>
    <property type="project" value="EnsemblPlants"/>
</dbReference>
<accession>A0A0D9YP92</accession>
<dbReference type="AlphaFoldDB" id="A0A0D9YP92"/>
<dbReference type="SUPFAM" id="SSF101941">
    <property type="entry name" value="NAC domain"/>
    <property type="match status" value="1"/>
</dbReference>
<keyword evidence="8" id="KW-1185">Reference proteome</keyword>
<dbReference type="Proteomes" id="UP000026961">
    <property type="component" value="Chromosome 2"/>
</dbReference>
<keyword evidence="2" id="KW-0238">DNA-binding</keyword>
<feature type="region of interest" description="Disordered" evidence="5">
    <location>
        <begin position="227"/>
        <end position="254"/>
    </location>
</feature>
<reference evidence="7" key="2">
    <citation type="submission" date="2018-05" db="EMBL/GenBank/DDBJ databases">
        <title>OgluRS3 (Oryza glumaepatula Reference Sequence Version 3).</title>
        <authorList>
            <person name="Zhang J."/>
            <person name="Kudrna D."/>
            <person name="Lee S."/>
            <person name="Talag J."/>
            <person name="Welchert J."/>
            <person name="Wing R.A."/>
        </authorList>
    </citation>
    <scope>NUCLEOTIDE SEQUENCE [LARGE SCALE GENOMIC DNA]</scope>
</reference>
<dbReference type="GO" id="GO:0006355">
    <property type="term" value="P:regulation of DNA-templated transcription"/>
    <property type="evidence" value="ECO:0007669"/>
    <property type="project" value="InterPro"/>
</dbReference>
<dbReference type="PROSITE" id="PS51005">
    <property type="entry name" value="NAC"/>
    <property type="match status" value="1"/>
</dbReference>
<dbReference type="eggNOG" id="ENOG502QSIY">
    <property type="taxonomic scope" value="Eukaryota"/>
</dbReference>
<evidence type="ECO:0000256" key="1">
    <source>
        <dbReference type="ARBA" id="ARBA00023015"/>
    </source>
</evidence>
<protein>
    <recommendedName>
        <fullName evidence="6">NAC domain-containing protein</fullName>
    </recommendedName>
</protein>
<evidence type="ECO:0000313" key="7">
    <source>
        <dbReference type="EnsemblPlants" id="OGLUM02G08720.1"/>
    </source>
</evidence>
<dbReference type="InterPro" id="IPR036093">
    <property type="entry name" value="NAC_dom_sf"/>
</dbReference>
<evidence type="ECO:0000259" key="6">
    <source>
        <dbReference type="PROSITE" id="PS51005"/>
    </source>
</evidence>
<evidence type="ECO:0000256" key="5">
    <source>
        <dbReference type="SAM" id="MobiDB-lite"/>
    </source>
</evidence>
<keyword evidence="4" id="KW-0539">Nucleus</keyword>
<dbReference type="PANTHER" id="PTHR31719">
    <property type="entry name" value="NAC TRANSCRIPTION FACTOR 56"/>
    <property type="match status" value="1"/>
</dbReference>
<organism evidence="7">
    <name type="scientific">Oryza glumipatula</name>
    <dbReference type="NCBI Taxonomy" id="40148"/>
    <lineage>
        <taxon>Eukaryota</taxon>
        <taxon>Viridiplantae</taxon>
        <taxon>Streptophyta</taxon>
        <taxon>Embryophyta</taxon>
        <taxon>Tracheophyta</taxon>
        <taxon>Spermatophyta</taxon>
        <taxon>Magnoliopsida</taxon>
        <taxon>Liliopsida</taxon>
        <taxon>Poales</taxon>
        <taxon>Poaceae</taxon>
        <taxon>BOP clade</taxon>
        <taxon>Oryzoideae</taxon>
        <taxon>Oryzeae</taxon>
        <taxon>Oryzinae</taxon>
        <taxon>Oryza</taxon>
    </lineage>
</organism>
<name>A0A0D9YP92_9ORYZ</name>
<keyword evidence="3" id="KW-0804">Transcription</keyword>
<dbReference type="Pfam" id="PF02365">
    <property type="entry name" value="NAM"/>
    <property type="match status" value="1"/>
</dbReference>
<dbReference type="HOGENOM" id="CLU_035664_10_0_1"/>
<dbReference type="Gene3D" id="2.170.150.80">
    <property type="entry name" value="NAC domain"/>
    <property type="match status" value="1"/>
</dbReference>
<feature type="domain" description="NAC" evidence="6">
    <location>
        <begin position="12"/>
        <end position="179"/>
    </location>
</feature>
<proteinExistence type="predicted"/>
<evidence type="ECO:0000256" key="4">
    <source>
        <dbReference type="ARBA" id="ARBA00023242"/>
    </source>
</evidence>
<sequence>MAMTPQLAFSRMPPGFRFQPTDEQLVIDYLQRRTAAQPCVTPDITDIDVYNVDPWQLPAMAMYGSDHDRYFFTTAAREAQARRTTPSGFWKPTGTKKTIFIVAGGHEVPTAVKRRFIFYLGHHQPSGSSSNNNKTSWIMHEYHLMNPPRAAAVPSSSSVNPLPTDDLTEEMVLCRISNKDLPKPPYIHNGLLQFSSVGLNGDGYNYLILDHLEPPAMEYPNVGIGNVDDAAAGTDDPGDLDEEIDDSMQRNHGG</sequence>
<dbReference type="STRING" id="40148.A0A0D9YP92"/>
<evidence type="ECO:0000256" key="2">
    <source>
        <dbReference type="ARBA" id="ARBA00023125"/>
    </source>
</evidence>
<dbReference type="InterPro" id="IPR003441">
    <property type="entry name" value="NAC-dom"/>
</dbReference>
<reference evidence="7" key="1">
    <citation type="submission" date="2015-04" db="UniProtKB">
        <authorList>
            <consortium name="EnsemblPlants"/>
        </authorList>
    </citation>
    <scope>IDENTIFICATION</scope>
</reference>
<dbReference type="EnsemblPlants" id="OGLUM02G08720.1">
    <property type="protein sequence ID" value="OGLUM02G08720.1"/>
    <property type="gene ID" value="OGLUM02G08720"/>
</dbReference>
<evidence type="ECO:0000313" key="8">
    <source>
        <dbReference type="Proteomes" id="UP000026961"/>
    </source>
</evidence>
<dbReference type="PANTHER" id="PTHR31719:SF94">
    <property type="entry name" value="PROTEIN ATAF2"/>
    <property type="match status" value="1"/>
</dbReference>
<keyword evidence="1" id="KW-0805">Transcription regulation</keyword>